<dbReference type="InterPro" id="IPR038120">
    <property type="entry name" value="Rpb1_funnel_sf"/>
</dbReference>
<dbReference type="Pfam" id="PF04983">
    <property type="entry name" value="RNA_pol_Rpb1_3"/>
    <property type="match status" value="1"/>
</dbReference>
<keyword evidence="5 12" id="KW-0548">Nucleotidyltransferase</keyword>
<comment type="catalytic activity">
    <reaction evidence="11 12">
        <text>RNA(n) + a ribonucleoside 5'-triphosphate = RNA(n+1) + diphosphate</text>
        <dbReference type="Rhea" id="RHEA:21248"/>
        <dbReference type="Rhea" id="RHEA-COMP:14527"/>
        <dbReference type="Rhea" id="RHEA-COMP:17342"/>
        <dbReference type="ChEBI" id="CHEBI:33019"/>
        <dbReference type="ChEBI" id="CHEBI:61557"/>
        <dbReference type="ChEBI" id="CHEBI:140395"/>
        <dbReference type="EC" id="2.7.7.6"/>
    </reaction>
</comment>
<dbReference type="SMART" id="SM00663">
    <property type="entry name" value="RPOLA_N"/>
    <property type="match status" value="1"/>
</dbReference>
<dbReference type="CDD" id="cd01435">
    <property type="entry name" value="RNAP_I_RPA1_N"/>
    <property type="match status" value="1"/>
</dbReference>
<dbReference type="GO" id="GO:0005736">
    <property type="term" value="C:RNA polymerase I complex"/>
    <property type="evidence" value="ECO:0007669"/>
    <property type="project" value="TreeGrafter"/>
</dbReference>
<evidence type="ECO:0000313" key="14">
    <source>
        <dbReference type="EMBL" id="CAG8520133.1"/>
    </source>
</evidence>
<dbReference type="Gene3D" id="2.40.40.20">
    <property type="match status" value="1"/>
</dbReference>
<feature type="domain" description="RNA polymerase N-terminal" evidence="13">
    <location>
        <begin position="319"/>
        <end position="650"/>
    </location>
</feature>
<dbReference type="InterPro" id="IPR007066">
    <property type="entry name" value="RNA_pol_Rpb1_3"/>
</dbReference>
<dbReference type="FunFam" id="1.10.274.100:FF:000006">
    <property type="entry name" value="DNA-directed RNA polymerase subunit"/>
    <property type="match status" value="1"/>
</dbReference>
<dbReference type="Gene3D" id="1.10.357.120">
    <property type="match status" value="1"/>
</dbReference>
<evidence type="ECO:0000256" key="10">
    <source>
        <dbReference type="ARBA" id="ARBA00023242"/>
    </source>
</evidence>
<accession>A0A9N9A8J1</accession>
<dbReference type="PANTHER" id="PTHR19376:SF11">
    <property type="entry name" value="DNA-DIRECTED RNA POLYMERASE I SUBUNIT RPA1"/>
    <property type="match status" value="1"/>
</dbReference>
<keyword evidence="10" id="KW-0539">Nucleus</keyword>
<dbReference type="SUPFAM" id="SSF64484">
    <property type="entry name" value="beta and beta-prime subunits of DNA dependent RNA-polymerase"/>
    <property type="match status" value="1"/>
</dbReference>
<dbReference type="OrthoDB" id="270392at2759"/>
<dbReference type="Pfam" id="PF00623">
    <property type="entry name" value="RNA_pol_Rpb1_2"/>
    <property type="match status" value="1"/>
</dbReference>
<dbReference type="InterPro" id="IPR007080">
    <property type="entry name" value="RNA_pol_Rpb1_1"/>
</dbReference>
<protein>
    <recommendedName>
        <fullName evidence="12">DNA-directed RNA polymerase subunit</fullName>
        <ecNumber evidence="12">2.7.7.6</ecNumber>
    </recommendedName>
</protein>
<evidence type="ECO:0000256" key="9">
    <source>
        <dbReference type="ARBA" id="ARBA00023163"/>
    </source>
</evidence>
<dbReference type="Gene3D" id="6.10.250.2940">
    <property type="match status" value="1"/>
</dbReference>
<dbReference type="EMBL" id="CAJVPV010002185">
    <property type="protein sequence ID" value="CAG8520133.1"/>
    <property type="molecule type" value="Genomic_DNA"/>
</dbReference>
<sequence length="1310" mass="148135">MNIAHPLGVDIKTATFSCYTSEEIKKLSVKEIINPVLFDALGAPTNGGLYDSALGPYTSNAICGTCGLDQYNCPGHFGHIQLPCPVYNPTFFNRIMVLLKAICINCHRFRLGLPQNFLYTAKFKLLKHGLILEAQCLDGITDEALSTEENKSSKFDINEYCRLIDQYVNKCQKDGGGKRYKITAINVERKALMTEFLKRCSMTKTCENCNSICRSFKKEGYSKIFVLPLSSKNIKVQEKQKSVEREESDEDKRLDDFSDDRHHIRKITSKVEYITPESLRGHLRELFKNESNLCEVLYGTQGLLFQDSSLRVPQAVTADIFFMDTIAVTPTRFRPASIVNDQTMENPQNEHFARILKARQQFCEFAAMGKNSNAGHSKTVEHMMKCWINLQDAVNGLIDSSKGNLPVARGKVPAAGVKQILEKKEGLFRRHLMGKRVNYAARSVISPDPYVDTNEIGVPLRFAKKLTYPEPVTAYNVKELSQAVSNGPDIWPGATFIQNEDGSMINLAGLPLESRISYGQQLMKEQQSKTSLTQYLVKTPYINKKVYRHLRNGDILLLNRQPTLHKPSIMAHRARILKGEMTIRMHYANCNSYNADFDGDEMNMHFPQNEIARAEAMLIGNTNNQYLGPTSGSPLRGLIQDHVVMGVWMTSKDTFFAKSDYQQIVFSALRPDSNDSRRILTVHPAIHKPKPMWTGKQVIATILKNLIGDLPPLNLVSQNKISSNYWGWSASEEETVIFMDGDFLTGVLDKSQFGATAFGLIHSCYELYSADIAGQLLSVLGRLFTAYAQRRGFSCRMDDLRLTSEGDKWRKELMNNNVELGKTVCFDYVGIENTVKNKNFKSMMEEVLRDSEKHRGLDAAMKSRVNVVTSSIITTCIPGGLLKRFPHNNMQTMTIAGAKGSNVNVSQISCCLGQQELEGRRVPVMVSGRTLPSFLPYDPSARAGGFIGGRFLTGIKPQEYFFHCMAGREGLIDTAVKTSRSGYLQRCLIKHLESLRVHYDHTVRDNDGSVIQFHYGEDSLDIVKQKHLYKFQFMARNYKALMKKYNITEAQKMLNTSRASIYSKKAAKNPNKYDPVLSVYFPSTSLGCVSEKYHNALEKYTKDNSEKFFGDDSISKAAFRKLMHLKYLHSLIEPGEAVGLLAAQGIGEPSTQMTLNTFHFAGFGAKNVTLGIPRLREIIMTASQNIKTPTMTLPLLKKVSDKEALRFCQKISKLTLAEVVDQMVVTERVSGKRDESGFTRCKVYKIHMQFYTREEYKEEFNLEPWEIERAIEIQFMYYLESAITKHFKNSSKNIKDLPLGKYSERLSVIT</sequence>
<evidence type="ECO:0000256" key="11">
    <source>
        <dbReference type="ARBA" id="ARBA00048552"/>
    </source>
</evidence>
<comment type="caution">
    <text evidence="14">The sequence shown here is derived from an EMBL/GenBank/DDBJ whole genome shotgun (WGS) entry which is preliminary data.</text>
</comment>
<organism evidence="14 15">
    <name type="scientific">Acaulospora morrowiae</name>
    <dbReference type="NCBI Taxonomy" id="94023"/>
    <lineage>
        <taxon>Eukaryota</taxon>
        <taxon>Fungi</taxon>
        <taxon>Fungi incertae sedis</taxon>
        <taxon>Mucoromycota</taxon>
        <taxon>Glomeromycotina</taxon>
        <taxon>Glomeromycetes</taxon>
        <taxon>Diversisporales</taxon>
        <taxon>Acaulosporaceae</taxon>
        <taxon>Acaulospora</taxon>
    </lineage>
</organism>
<dbReference type="EC" id="2.7.7.6" evidence="12"/>
<evidence type="ECO:0000256" key="12">
    <source>
        <dbReference type="RuleBase" id="RU004279"/>
    </source>
</evidence>
<dbReference type="GO" id="GO:0046872">
    <property type="term" value="F:metal ion binding"/>
    <property type="evidence" value="ECO:0007669"/>
    <property type="project" value="UniProtKB-KW"/>
</dbReference>
<evidence type="ECO:0000259" key="13">
    <source>
        <dbReference type="SMART" id="SM00663"/>
    </source>
</evidence>
<keyword evidence="9 12" id="KW-0804">Transcription</keyword>
<dbReference type="GO" id="GO:0006351">
    <property type="term" value="P:DNA-templated transcription"/>
    <property type="evidence" value="ECO:0007669"/>
    <property type="project" value="InterPro"/>
</dbReference>
<comment type="function">
    <text evidence="12">DNA-dependent RNA polymerase catalyzes the transcription of DNA into RNA using the four ribonucleoside triphosphates as substrates.</text>
</comment>
<dbReference type="Gene3D" id="3.30.70.2850">
    <property type="match status" value="1"/>
</dbReference>
<dbReference type="Pfam" id="PF04998">
    <property type="entry name" value="RNA_pol_Rpb1_5"/>
    <property type="match status" value="1"/>
</dbReference>
<dbReference type="InterPro" id="IPR045867">
    <property type="entry name" value="DNA-dir_RpoC_beta_prime"/>
</dbReference>
<dbReference type="InterPro" id="IPR006592">
    <property type="entry name" value="RNA_pol_N"/>
</dbReference>
<dbReference type="Pfam" id="PF04997">
    <property type="entry name" value="RNA_pol_Rpb1_1"/>
    <property type="match status" value="1"/>
</dbReference>
<dbReference type="InterPro" id="IPR007081">
    <property type="entry name" value="RNA_pol_Rpb1_5"/>
</dbReference>
<dbReference type="Proteomes" id="UP000789342">
    <property type="component" value="Unassembled WGS sequence"/>
</dbReference>
<dbReference type="Gene3D" id="1.10.274.100">
    <property type="entry name" value="RNA polymerase Rpb1, domain 3"/>
    <property type="match status" value="1"/>
</dbReference>
<evidence type="ECO:0000256" key="4">
    <source>
        <dbReference type="ARBA" id="ARBA00022679"/>
    </source>
</evidence>
<dbReference type="InterPro" id="IPR042102">
    <property type="entry name" value="RNA_pol_Rpb1_3_sf"/>
</dbReference>
<dbReference type="InterPro" id="IPR044893">
    <property type="entry name" value="RNA_pol_Rpb1_clamp_domain"/>
</dbReference>
<gene>
    <name evidence="14" type="ORF">AMORRO_LOCUS4160</name>
</gene>
<keyword evidence="4 12" id="KW-0808">Transferase</keyword>
<dbReference type="GO" id="GO:0003677">
    <property type="term" value="F:DNA binding"/>
    <property type="evidence" value="ECO:0007669"/>
    <property type="project" value="InterPro"/>
</dbReference>
<dbReference type="InterPro" id="IPR000722">
    <property type="entry name" value="RNA_pol_asu"/>
</dbReference>
<keyword evidence="15" id="KW-1185">Reference proteome</keyword>
<keyword evidence="8" id="KW-0460">Magnesium</keyword>
<keyword evidence="7" id="KW-0862">Zinc</keyword>
<dbReference type="Gene3D" id="3.30.1490.180">
    <property type="entry name" value="RNA polymerase ii"/>
    <property type="match status" value="1"/>
</dbReference>
<dbReference type="InterPro" id="IPR007083">
    <property type="entry name" value="RNA_pol_Rpb1_4"/>
</dbReference>
<comment type="subcellular location">
    <subcellularLocation>
        <location evidence="1">Nucleus</location>
    </subcellularLocation>
</comment>
<dbReference type="InterPro" id="IPR015699">
    <property type="entry name" value="DNA-dir_RNA_pol1_lsu_N"/>
</dbReference>
<evidence type="ECO:0000256" key="1">
    <source>
        <dbReference type="ARBA" id="ARBA00004123"/>
    </source>
</evidence>
<dbReference type="Gene3D" id="1.10.132.30">
    <property type="match status" value="1"/>
</dbReference>
<evidence type="ECO:0000256" key="5">
    <source>
        <dbReference type="ARBA" id="ARBA00022695"/>
    </source>
</evidence>
<keyword evidence="3 12" id="KW-0240">DNA-directed RNA polymerase</keyword>
<proteinExistence type="inferred from homology"/>
<evidence type="ECO:0000256" key="2">
    <source>
        <dbReference type="ARBA" id="ARBA00006460"/>
    </source>
</evidence>
<evidence type="ECO:0000313" key="15">
    <source>
        <dbReference type="Proteomes" id="UP000789342"/>
    </source>
</evidence>
<reference evidence="14" key="1">
    <citation type="submission" date="2021-06" db="EMBL/GenBank/DDBJ databases">
        <authorList>
            <person name="Kallberg Y."/>
            <person name="Tangrot J."/>
            <person name="Rosling A."/>
        </authorList>
    </citation>
    <scope>NUCLEOTIDE SEQUENCE</scope>
    <source>
        <strain evidence="14">CL551</strain>
    </source>
</reference>
<evidence type="ECO:0000256" key="7">
    <source>
        <dbReference type="ARBA" id="ARBA00022833"/>
    </source>
</evidence>
<keyword evidence="6" id="KW-0479">Metal-binding</keyword>
<dbReference type="Pfam" id="PF05000">
    <property type="entry name" value="RNA_pol_Rpb1_4"/>
    <property type="match status" value="1"/>
</dbReference>
<evidence type="ECO:0000256" key="6">
    <source>
        <dbReference type="ARBA" id="ARBA00022723"/>
    </source>
</evidence>
<dbReference type="GO" id="GO:0003899">
    <property type="term" value="F:DNA-directed RNA polymerase activity"/>
    <property type="evidence" value="ECO:0007669"/>
    <property type="project" value="UniProtKB-EC"/>
</dbReference>
<evidence type="ECO:0000256" key="3">
    <source>
        <dbReference type="ARBA" id="ARBA00022478"/>
    </source>
</evidence>
<name>A0A9N9A8J1_9GLOM</name>
<dbReference type="FunFam" id="2.40.40.20:FF:000019">
    <property type="entry name" value="DNA-directed RNA polymerase II subunit RPB1"/>
    <property type="match status" value="1"/>
</dbReference>
<dbReference type="PANTHER" id="PTHR19376">
    <property type="entry name" value="DNA-DIRECTED RNA POLYMERASE"/>
    <property type="match status" value="1"/>
</dbReference>
<evidence type="ECO:0000256" key="8">
    <source>
        <dbReference type="ARBA" id="ARBA00022842"/>
    </source>
</evidence>
<dbReference type="Gene3D" id="4.10.860.120">
    <property type="entry name" value="RNA polymerase II, clamp domain"/>
    <property type="match status" value="1"/>
</dbReference>
<comment type="similarity">
    <text evidence="2 12">Belongs to the RNA polymerase beta' chain family.</text>
</comment>